<name>A0ABR5TM57_9BACL</name>
<keyword evidence="1" id="KW-0472">Membrane</keyword>
<keyword evidence="1" id="KW-1133">Transmembrane helix</keyword>
<feature type="transmembrane region" description="Helical" evidence="1">
    <location>
        <begin position="91"/>
        <end position="117"/>
    </location>
</feature>
<dbReference type="Pfam" id="PF07314">
    <property type="entry name" value="Lit"/>
    <property type="match status" value="1"/>
</dbReference>
<dbReference type="EMBL" id="LSDB01000017">
    <property type="protein sequence ID" value="KXB58310.1"/>
    <property type="molecule type" value="Genomic_DNA"/>
</dbReference>
<proteinExistence type="predicted"/>
<dbReference type="Proteomes" id="UP000070467">
    <property type="component" value="Unassembled WGS sequence"/>
</dbReference>
<sequence length="221" mass="26455">MKKIFLKTTGVLNLLSLFLGGILFFILKIPFFLPIYTYYYRKEKLANSLFISEEKLIFYTKNLFSYLNNKDFLDSSWFSKKDILHMIDVKYLYLSSVKIMCFLLSFFIISTILLFLIYKKDFLFYLLKIFNKVFLIFIILLSSIITFIAVDFNKFWINFHKIFFTNDLWLLSPSESNLIKMFSENFFLLLSSIICVGIILFFIFIFTLKKILKKYILTNSI</sequence>
<reference evidence="2 3" key="1">
    <citation type="submission" date="2016-01" db="EMBL/GenBank/DDBJ databases">
        <authorList>
            <person name="Mitreva M."/>
            <person name="Pepin K.H."/>
            <person name="Mihindukulasuriya K.A."/>
            <person name="Fulton R."/>
            <person name="Fronick C."/>
            <person name="O'Laughlin M."/>
            <person name="Miner T."/>
            <person name="Herter B."/>
            <person name="Rosa B.A."/>
            <person name="Cordes M."/>
            <person name="Tomlinson C."/>
            <person name="Wollam A."/>
            <person name="Palsikar V.B."/>
            <person name="Mardis E.R."/>
            <person name="Wilson R.K."/>
        </authorList>
    </citation>
    <scope>NUCLEOTIDE SEQUENCE [LARGE SCALE GENOMIC DNA]</scope>
    <source>
        <strain evidence="2 3">KA00071</strain>
    </source>
</reference>
<keyword evidence="1" id="KW-0812">Transmembrane</keyword>
<feature type="transmembrane region" description="Helical" evidence="1">
    <location>
        <begin position="129"/>
        <end position="150"/>
    </location>
</feature>
<evidence type="ECO:0000313" key="2">
    <source>
        <dbReference type="EMBL" id="KXB58310.1"/>
    </source>
</evidence>
<keyword evidence="3" id="KW-1185">Reference proteome</keyword>
<gene>
    <name evidence="2" type="ORF">HMPREF1871_00536</name>
</gene>
<feature type="transmembrane region" description="Helical" evidence="1">
    <location>
        <begin position="186"/>
        <end position="208"/>
    </location>
</feature>
<accession>A0ABR5TM57</accession>
<organism evidence="2 3">
    <name type="scientific">Gemelliphila asaccharolytica</name>
    <dbReference type="NCBI Taxonomy" id="502393"/>
    <lineage>
        <taxon>Bacteria</taxon>
        <taxon>Bacillati</taxon>
        <taxon>Bacillota</taxon>
        <taxon>Bacilli</taxon>
        <taxon>Bacillales</taxon>
        <taxon>Gemellaceae</taxon>
        <taxon>Gemelliphila</taxon>
    </lineage>
</organism>
<dbReference type="InterPro" id="IPR010178">
    <property type="entry name" value="Lit"/>
</dbReference>
<feature type="transmembrane region" description="Helical" evidence="1">
    <location>
        <begin position="12"/>
        <end position="39"/>
    </location>
</feature>
<evidence type="ECO:0000256" key="1">
    <source>
        <dbReference type="SAM" id="Phobius"/>
    </source>
</evidence>
<evidence type="ECO:0000313" key="3">
    <source>
        <dbReference type="Proteomes" id="UP000070467"/>
    </source>
</evidence>
<protein>
    <submittedName>
        <fullName evidence="2">TIGR01906 family protein</fullName>
    </submittedName>
</protein>
<dbReference type="RefSeq" id="WP_066129730.1">
    <property type="nucleotide sequence ID" value="NZ_KQ959870.1"/>
</dbReference>
<comment type="caution">
    <text evidence="2">The sequence shown here is derived from an EMBL/GenBank/DDBJ whole genome shotgun (WGS) entry which is preliminary data.</text>
</comment>